<reference evidence="7" key="1">
    <citation type="journal article" date="2015" name="Nature">
        <title>Complex archaea that bridge the gap between prokaryotes and eukaryotes.</title>
        <authorList>
            <person name="Spang A."/>
            <person name="Saw J.H."/>
            <person name="Jorgensen S.L."/>
            <person name="Zaremba-Niedzwiedzka K."/>
            <person name="Martijn J."/>
            <person name="Lind A.E."/>
            <person name="van Eijk R."/>
            <person name="Schleper C."/>
            <person name="Guy L."/>
            <person name="Ettema T.J."/>
        </authorList>
    </citation>
    <scope>NUCLEOTIDE SEQUENCE</scope>
</reference>
<protein>
    <recommendedName>
        <fullName evidence="6">Peptidase S8/S53 domain-containing protein</fullName>
    </recommendedName>
</protein>
<dbReference type="GO" id="GO:0006508">
    <property type="term" value="P:proteolysis"/>
    <property type="evidence" value="ECO:0007669"/>
    <property type="project" value="UniProtKB-KW"/>
</dbReference>
<dbReference type="AlphaFoldDB" id="A0A0F9AXX2"/>
<dbReference type="CDD" id="cd07473">
    <property type="entry name" value="Peptidases_S8_Subtilisin_like"/>
    <property type="match status" value="1"/>
</dbReference>
<feature type="non-terminal residue" evidence="7">
    <location>
        <position position="1"/>
    </location>
</feature>
<dbReference type="InterPro" id="IPR023828">
    <property type="entry name" value="Peptidase_S8_Ser-AS"/>
</dbReference>
<keyword evidence="4" id="KW-0720">Serine protease</keyword>
<organism evidence="7">
    <name type="scientific">marine sediment metagenome</name>
    <dbReference type="NCBI Taxonomy" id="412755"/>
    <lineage>
        <taxon>unclassified sequences</taxon>
        <taxon>metagenomes</taxon>
        <taxon>ecological metagenomes</taxon>
    </lineage>
</organism>
<feature type="compositionally biased region" description="Basic and acidic residues" evidence="5">
    <location>
        <begin position="48"/>
        <end position="57"/>
    </location>
</feature>
<evidence type="ECO:0000259" key="6">
    <source>
        <dbReference type="Pfam" id="PF00082"/>
    </source>
</evidence>
<gene>
    <name evidence="7" type="ORF">LCGC14_2596590</name>
</gene>
<dbReference type="PANTHER" id="PTHR43806">
    <property type="entry name" value="PEPTIDASE S8"/>
    <property type="match status" value="1"/>
</dbReference>
<dbReference type="Gene3D" id="3.40.50.200">
    <property type="entry name" value="Peptidase S8/S53 domain"/>
    <property type="match status" value="1"/>
</dbReference>
<dbReference type="InterPro" id="IPR015500">
    <property type="entry name" value="Peptidase_S8_subtilisin-rel"/>
</dbReference>
<dbReference type="GO" id="GO:0004252">
    <property type="term" value="F:serine-type endopeptidase activity"/>
    <property type="evidence" value="ECO:0007669"/>
    <property type="project" value="InterPro"/>
</dbReference>
<dbReference type="PROSITE" id="PS00138">
    <property type="entry name" value="SUBTILASE_SER"/>
    <property type="match status" value="1"/>
</dbReference>
<dbReference type="InterPro" id="IPR022398">
    <property type="entry name" value="Peptidase_S8_His-AS"/>
</dbReference>
<dbReference type="InterPro" id="IPR000209">
    <property type="entry name" value="Peptidase_S8/S53_dom"/>
</dbReference>
<keyword evidence="3" id="KW-0378">Hydrolase</keyword>
<evidence type="ECO:0000313" key="7">
    <source>
        <dbReference type="EMBL" id="KKL06382.1"/>
    </source>
</evidence>
<dbReference type="InterPro" id="IPR050131">
    <property type="entry name" value="Peptidase_S8_subtilisin-like"/>
</dbReference>
<dbReference type="Pfam" id="PF00082">
    <property type="entry name" value="Peptidase_S8"/>
    <property type="match status" value="1"/>
</dbReference>
<feature type="domain" description="Peptidase S8/S53" evidence="6">
    <location>
        <begin position="5"/>
        <end position="311"/>
    </location>
</feature>
<evidence type="ECO:0000256" key="4">
    <source>
        <dbReference type="ARBA" id="ARBA00022825"/>
    </source>
</evidence>
<dbReference type="SUPFAM" id="SSF52743">
    <property type="entry name" value="Subtilisin-like"/>
    <property type="match status" value="1"/>
</dbReference>
<evidence type="ECO:0000256" key="5">
    <source>
        <dbReference type="SAM" id="MobiDB-lite"/>
    </source>
</evidence>
<name>A0A0F9AXX2_9ZZZZ</name>
<dbReference type="InterPro" id="IPR036852">
    <property type="entry name" value="Peptidase_S8/S53_dom_sf"/>
</dbReference>
<keyword evidence="2" id="KW-0645">Protease</keyword>
<dbReference type="PROSITE" id="PS00137">
    <property type="entry name" value="SUBTILASE_HIS"/>
    <property type="match status" value="1"/>
</dbReference>
<feature type="non-terminal residue" evidence="7">
    <location>
        <position position="466"/>
    </location>
</feature>
<evidence type="ECO:0000256" key="3">
    <source>
        <dbReference type="ARBA" id="ARBA00022801"/>
    </source>
</evidence>
<feature type="compositionally biased region" description="Polar residues" evidence="5">
    <location>
        <begin position="27"/>
        <end position="40"/>
    </location>
</feature>
<feature type="region of interest" description="Disordered" evidence="5">
    <location>
        <begin position="21"/>
        <end position="78"/>
    </location>
</feature>
<dbReference type="PANTHER" id="PTHR43806:SF11">
    <property type="entry name" value="CEREVISIN-RELATED"/>
    <property type="match status" value="1"/>
</dbReference>
<evidence type="ECO:0000256" key="1">
    <source>
        <dbReference type="ARBA" id="ARBA00011073"/>
    </source>
</evidence>
<dbReference type="PROSITE" id="PS51892">
    <property type="entry name" value="SUBTILASE"/>
    <property type="match status" value="1"/>
</dbReference>
<sequence>PVTEGEGTVVAVVDGGLDFTHPDIQGNFWTNPGETGNGKETNGIDDDQNGKVDDWRGWDFTSPDYGDNDPTDGDGHGTHVAGTIAAVGNNSEGIIGVAPKAKIMAVKGFPDDAGAETATLADALHYAADNGADVINNSWGCAFCGSVPAMEEAVRYAHGLGAVLVFSAGNEGGDDVASHSPQNQPETIVVSAFDHADQKADFSSYGIKVDVAAPGGESGLSCGDFAAPSILSLRAAGTDMYAGCGGGWVGEMVVGTDYYRARGTSMAAPHVSGLAALIVAERPYFSNEGVRQALRVSADDVGAPGFDIYSGRGRINAAQALAVSSVLQVDFTAPLPGADLSGIDSVEVTGTATGPRFVNYELSYGVGSSPSEWLPISSSTTPVVNGVLGTWEVESLATGFHTVRLEATDSQGFVYDTYVGASKDDATPLATSECYSEEDPDISGERVVYTQWGVSSCATETPSVYL</sequence>
<accession>A0A0F9AXX2</accession>
<dbReference type="InterPro" id="IPR034204">
    <property type="entry name" value="PfSUB1-like_cat_dom"/>
</dbReference>
<comment type="similarity">
    <text evidence="1">Belongs to the peptidase S8 family.</text>
</comment>
<dbReference type="PRINTS" id="PR00723">
    <property type="entry name" value="SUBTILISIN"/>
</dbReference>
<comment type="caution">
    <text evidence="7">The sequence shown here is derived from an EMBL/GenBank/DDBJ whole genome shotgun (WGS) entry which is preliminary data.</text>
</comment>
<proteinExistence type="inferred from homology"/>
<evidence type="ECO:0000256" key="2">
    <source>
        <dbReference type="ARBA" id="ARBA00022670"/>
    </source>
</evidence>
<dbReference type="EMBL" id="LAZR01043728">
    <property type="protein sequence ID" value="KKL06382.1"/>
    <property type="molecule type" value="Genomic_DNA"/>
</dbReference>